<sequence length="82" mass="8951">MTRIIALALALTLGGMAHASDGKAVDGAKAEEIKATLTEQGYEVRNIKTEDGMYEAYAIKDGVKYEIYLNEALEVVKTKQDN</sequence>
<dbReference type="AlphaFoldDB" id="A0A0A0HKG2"/>
<protein>
    <submittedName>
        <fullName evidence="3">Peptidase propeptide and YPEB domain protein</fullName>
    </submittedName>
</protein>
<evidence type="ECO:0000313" key="4">
    <source>
        <dbReference type="Proteomes" id="UP000030021"/>
    </source>
</evidence>
<feature type="domain" description="PepSY" evidence="2">
    <location>
        <begin position="4"/>
        <end position="79"/>
    </location>
</feature>
<dbReference type="RefSeq" id="WP_037268493.1">
    <property type="nucleotide sequence ID" value="NZ_KN293975.1"/>
</dbReference>
<keyword evidence="1" id="KW-0732">Signal</keyword>
<gene>
    <name evidence="3" type="ORF">rosmuc_02951</name>
</gene>
<evidence type="ECO:0000259" key="2">
    <source>
        <dbReference type="Pfam" id="PF13670"/>
    </source>
</evidence>
<dbReference type="OrthoDB" id="7850927at2"/>
<proteinExistence type="predicted"/>
<dbReference type="Proteomes" id="UP000030021">
    <property type="component" value="Unassembled WGS sequence"/>
</dbReference>
<evidence type="ECO:0000256" key="1">
    <source>
        <dbReference type="SAM" id="SignalP"/>
    </source>
</evidence>
<feature type="chain" id="PRO_5001970206" evidence="1">
    <location>
        <begin position="20"/>
        <end position="82"/>
    </location>
</feature>
<dbReference type="eggNOG" id="ENOG5033DVM">
    <property type="taxonomic scope" value="Bacteria"/>
</dbReference>
<reference evidence="3 4" key="1">
    <citation type="submission" date="2013-01" db="EMBL/GenBank/DDBJ databases">
        <authorList>
            <person name="Fiebig A."/>
            <person name="Goeker M."/>
            <person name="Klenk H.-P.P."/>
        </authorList>
    </citation>
    <scope>NUCLEOTIDE SEQUENCE [LARGE SCALE GENOMIC DNA]</scope>
    <source>
        <strain evidence="3 4">DSM 17069</strain>
    </source>
</reference>
<name>A0A0A0HKG2_9RHOB</name>
<organism evidence="3 4">
    <name type="scientific">Roseovarius mucosus DSM 17069</name>
    <dbReference type="NCBI Taxonomy" id="1288298"/>
    <lineage>
        <taxon>Bacteria</taxon>
        <taxon>Pseudomonadati</taxon>
        <taxon>Pseudomonadota</taxon>
        <taxon>Alphaproteobacteria</taxon>
        <taxon>Rhodobacterales</taxon>
        <taxon>Roseobacteraceae</taxon>
        <taxon>Roseovarius</taxon>
    </lineage>
</organism>
<evidence type="ECO:0000313" key="3">
    <source>
        <dbReference type="EMBL" id="KGM86658.1"/>
    </source>
</evidence>
<dbReference type="EMBL" id="AONH01000016">
    <property type="protein sequence ID" value="KGM86658.1"/>
    <property type="molecule type" value="Genomic_DNA"/>
</dbReference>
<dbReference type="Pfam" id="PF13670">
    <property type="entry name" value="PepSY_2"/>
    <property type="match status" value="1"/>
</dbReference>
<feature type="signal peptide" evidence="1">
    <location>
        <begin position="1"/>
        <end position="19"/>
    </location>
</feature>
<dbReference type="InterPro" id="IPR025711">
    <property type="entry name" value="PepSY"/>
</dbReference>
<comment type="caution">
    <text evidence="3">The sequence shown here is derived from an EMBL/GenBank/DDBJ whole genome shotgun (WGS) entry which is preliminary data.</text>
</comment>
<accession>A0A0A0HKG2</accession>
<dbReference type="PATRIC" id="fig|1288298.3.peg.2964"/>
<dbReference type="HOGENOM" id="CLU_2556163_0_0_5"/>